<reference evidence="1" key="2">
    <citation type="submission" date="2015-06" db="UniProtKB">
        <authorList>
            <consortium name="EnsemblMetazoa"/>
        </authorList>
    </citation>
    <scope>IDENTIFICATION</scope>
</reference>
<evidence type="ECO:0000313" key="2">
    <source>
        <dbReference type="Proteomes" id="UP000015102"/>
    </source>
</evidence>
<accession>T1GTE9</accession>
<organism evidence="1 2">
    <name type="scientific">Megaselia scalaris</name>
    <name type="common">Humpbacked fly</name>
    <name type="synonym">Phora scalaris</name>
    <dbReference type="NCBI Taxonomy" id="36166"/>
    <lineage>
        <taxon>Eukaryota</taxon>
        <taxon>Metazoa</taxon>
        <taxon>Ecdysozoa</taxon>
        <taxon>Arthropoda</taxon>
        <taxon>Hexapoda</taxon>
        <taxon>Insecta</taxon>
        <taxon>Pterygota</taxon>
        <taxon>Neoptera</taxon>
        <taxon>Endopterygota</taxon>
        <taxon>Diptera</taxon>
        <taxon>Brachycera</taxon>
        <taxon>Muscomorpha</taxon>
        <taxon>Platypezoidea</taxon>
        <taxon>Phoridae</taxon>
        <taxon>Megaseliini</taxon>
        <taxon>Megaselia</taxon>
    </lineage>
</organism>
<dbReference type="HOGENOM" id="CLU_3160502_0_0_1"/>
<dbReference type="EnsemblMetazoa" id="MESCA006979-RA">
    <property type="protein sequence ID" value="MESCA006979-PA"/>
    <property type="gene ID" value="MESCA006979"/>
</dbReference>
<dbReference type="EMBL" id="CAQQ02101639">
    <property type="status" value="NOT_ANNOTATED_CDS"/>
    <property type="molecule type" value="Genomic_DNA"/>
</dbReference>
<name>T1GTE9_MEGSC</name>
<evidence type="ECO:0000313" key="1">
    <source>
        <dbReference type="EnsemblMetazoa" id="MESCA006979-PA"/>
    </source>
</evidence>
<dbReference type="Proteomes" id="UP000015102">
    <property type="component" value="Unassembled WGS sequence"/>
</dbReference>
<dbReference type="Gene3D" id="3.40.50.300">
    <property type="entry name" value="P-loop containing nucleotide triphosphate hydrolases"/>
    <property type="match status" value="1"/>
</dbReference>
<sequence length="48" mass="5525">MLDDFGTTVGFQIRFEKNKSAKTNILFITEGLLLRQLAMDSNLDQYDI</sequence>
<dbReference type="InterPro" id="IPR027417">
    <property type="entry name" value="P-loop_NTPase"/>
</dbReference>
<dbReference type="EMBL" id="CAQQ02101640">
    <property type="status" value="NOT_ANNOTATED_CDS"/>
    <property type="molecule type" value="Genomic_DNA"/>
</dbReference>
<dbReference type="STRING" id="36166.T1GTE9"/>
<keyword evidence="2" id="KW-1185">Reference proteome</keyword>
<dbReference type="AlphaFoldDB" id="T1GTE9"/>
<proteinExistence type="predicted"/>
<reference evidence="2" key="1">
    <citation type="submission" date="2013-02" db="EMBL/GenBank/DDBJ databases">
        <authorList>
            <person name="Hughes D."/>
        </authorList>
    </citation>
    <scope>NUCLEOTIDE SEQUENCE</scope>
    <source>
        <strain>Durham</strain>
        <strain evidence="2">NC isolate 2 -- Noor lab</strain>
    </source>
</reference>
<protein>
    <submittedName>
        <fullName evidence="1">Uncharacterized protein</fullName>
    </submittedName>
</protein>